<evidence type="ECO:0000259" key="2">
    <source>
        <dbReference type="Pfam" id="PF01048"/>
    </source>
</evidence>
<dbReference type="Pfam" id="PF01048">
    <property type="entry name" value="PNP_UDP_1"/>
    <property type="match status" value="1"/>
</dbReference>
<feature type="region of interest" description="Disordered" evidence="1">
    <location>
        <begin position="294"/>
        <end position="314"/>
    </location>
</feature>
<dbReference type="InterPro" id="IPR025676">
    <property type="entry name" value="Clr5_dom"/>
</dbReference>
<evidence type="ECO:0000259" key="3">
    <source>
        <dbReference type="Pfam" id="PF14420"/>
    </source>
</evidence>
<dbReference type="PANTHER" id="PTHR46082">
    <property type="entry name" value="ATP/GTP-BINDING PROTEIN-RELATED"/>
    <property type="match status" value="1"/>
</dbReference>
<sequence>MAPPHRQIPPREWEHHKENIVRLWLDDNLPIEGTKAKTRSVMQVMRDEHNFEATRDQYKSKFEDWGVFKNLKKYDWEVVLPIYLELKTRGLSPRVIAGHRLLGEKTIRKARRQYLGKDDGLNRELNAEPRPFSYQAQRWRIEILENEKYIEYRHSTVSFHPVKDGAITDPMHSGSRDDGIDTTNPPPQVDAARAANGIQAGELIGPSDISQCLPNQNTGVPGYGTTPSLPFPASEITTSQSSGFRLSDIFANEARGAMSMLRSMRVLQLDVSVNALGISARGLISRYQQSSSVTNRETAADSDKPRLEDRAVSSGIGTAQENDIRYPMKYKVGIICALPKEIRAVRAVFDKDHGKPGPLLSGDSNHYSLGQIGSHMVVVACLPAGEIGNNPAAEVASNLKRSFPNVRFCLFIGIGGGVPSLGHDIRLGDVVVSMPTETYSGVIQYDRGTAHGKDIFQRKGALPPPPRFLMTAISSLVSDPRFPANPLEPHLEHILKGIPDRVRSQYQYPGYEHDVLFKKSCSKCKAGKHCDRRKMHEKDRDPRRSNAPQIHYGLIASGNMVIRDSQLRDRWASEYEVLCFEMEAAGVMNTLPCLIIRGICDYADEYKNKSWQEYAAATAAAYGKLLLGEVSPSSYDSSDAEARNQKCEDTSRPRALRSLEGSVGVSTLEWLAFTKSGLLVSLCLVLSFPFLHQYLRLHREVTVTHQELAPIVIA</sequence>
<evidence type="ECO:0000313" key="5">
    <source>
        <dbReference type="Proteomes" id="UP000766486"/>
    </source>
</evidence>
<accession>A0ABY6UKU0</accession>
<dbReference type="InterPro" id="IPR000845">
    <property type="entry name" value="Nucleoside_phosphorylase_d"/>
</dbReference>
<dbReference type="EMBL" id="CABFNS010000837">
    <property type="protein sequence ID" value="VUC31796.1"/>
    <property type="molecule type" value="Genomic_DNA"/>
</dbReference>
<dbReference type="InterPro" id="IPR053137">
    <property type="entry name" value="NLR-like"/>
</dbReference>
<dbReference type="InterPro" id="IPR035994">
    <property type="entry name" value="Nucleoside_phosphorylase_sf"/>
</dbReference>
<comment type="caution">
    <text evidence="4">The sequence shown here is derived from an EMBL/GenBank/DDBJ whole genome shotgun (WGS) entry which is preliminary data.</text>
</comment>
<protein>
    <recommendedName>
        <fullName evidence="6">Nucleoside phosphorylase domain-containing protein</fullName>
    </recommendedName>
</protein>
<feature type="compositionally biased region" description="Basic and acidic residues" evidence="1">
    <location>
        <begin position="298"/>
        <end position="311"/>
    </location>
</feature>
<organism evidence="4 5">
    <name type="scientific">Bionectria ochroleuca</name>
    <name type="common">Gliocladium roseum</name>
    <dbReference type="NCBI Taxonomy" id="29856"/>
    <lineage>
        <taxon>Eukaryota</taxon>
        <taxon>Fungi</taxon>
        <taxon>Dikarya</taxon>
        <taxon>Ascomycota</taxon>
        <taxon>Pezizomycotina</taxon>
        <taxon>Sordariomycetes</taxon>
        <taxon>Hypocreomycetidae</taxon>
        <taxon>Hypocreales</taxon>
        <taxon>Bionectriaceae</taxon>
        <taxon>Clonostachys</taxon>
    </lineage>
</organism>
<dbReference type="SUPFAM" id="SSF53167">
    <property type="entry name" value="Purine and uridine phosphorylases"/>
    <property type="match status" value="1"/>
</dbReference>
<dbReference type="Pfam" id="PF14420">
    <property type="entry name" value="Clr5"/>
    <property type="match status" value="1"/>
</dbReference>
<feature type="domain" description="Nucleoside phosphorylase" evidence="2">
    <location>
        <begin position="331"/>
        <end position="611"/>
    </location>
</feature>
<reference evidence="4 5" key="1">
    <citation type="submission" date="2019-06" db="EMBL/GenBank/DDBJ databases">
        <authorList>
            <person name="Broberg M."/>
        </authorList>
    </citation>
    <scope>NUCLEOTIDE SEQUENCE [LARGE SCALE GENOMIC DNA]</scope>
</reference>
<gene>
    <name evidence="4" type="ORF">CLO192961_LOCUS315649</name>
</gene>
<evidence type="ECO:0000256" key="1">
    <source>
        <dbReference type="SAM" id="MobiDB-lite"/>
    </source>
</evidence>
<evidence type="ECO:0008006" key="6">
    <source>
        <dbReference type="Google" id="ProtNLM"/>
    </source>
</evidence>
<dbReference type="PANTHER" id="PTHR46082:SF11">
    <property type="entry name" value="AAA+ ATPASE DOMAIN-CONTAINING PROTEIN-RELATED"/>
    <property type="match status" value="1"/>
</dbReference>
<dbReference type="Gene3D" id="3.40.50.1580">
    <property type="entry name" value="Nucleoside phosphorylase domain"/>
    <property type="match status" value="1"/>
</dbReference>
<proteinExistence type="predicted"/>
<name>A0ABY6UKU0_BIOOC</name>
<dbReference type="Proteomes" id="UP000766486">
    <property type="component" value="Unassembled WGS sequence"/>
</dbReference>
<keyword evidence="5" id="KW-1185">Reference proteome</keyword>
<feature type="domain" description="Clr5" evidence="3">
    <location>
        <begin position="10"/>
        <end position="69"/>
    </location>
</feature>
<evidence type="ECO:0000313" key="4">
    <source>
        <dbReference type="EMBL" id="VUC31796.1"/>
    </source>
</evidence>